<dbReference type="EMBL" id="VLNR01000058">
    <property type="protein sequence ID" value="TSE05590.1"/>
    <property type="molecule type" value="Genomic_DNA"/>
</dbReference>
<dbReference type="RefSeq" id="WP_143917981.1">
    <property type="nucleotide sequence ID" value="NZ_CANMIK010000063.1"/>
</dbReference>
<accession>A0A554VEU1</accession>
<evidence type="ECO:0000313" key="1">
    <source>
        <dbReference type="EMBL" id="TSE05590.1"/>
    </source>
</evidence>
<evidence type="ECO:0000313" key="2">
    <source>
        <dbReference type="Proteomes" id="UP000318833"/>
    </source>
</evidence>
<dbReference type="AlphaFoldDB" id="A0A554VEU1"/>
<dbReference type="Proteomes" id="UP000318833">
    <property type="component" value="Unassembled WGS sequence"/>
</dbReference>
<proteinExistence type="predicted"/>
<keyword evidence="2" id="KW-1185">Reference proteome</keyword>
<organism evidence="1 2">
    <name type="scientific">Aquimarina algiphila</name>
    <dbReference type="NCBI Taxonomy" id="2047982"/>
    <lineage>
        <taxon>Bacteria</taxon>
        <taxon>Pseudomonadati</taxon>
        <taxon>Bacteroidota</taxon>
        <taxon>Flavobacteriia</taxon>
        <taxon>Flavobacteriales</taxon>
        <taxon>Flavobacteriaceae</taxon>
        <taxon>Aquimarina</taxon>
    </lineage>
</organism>
<comment type="caution">
    <text evidence="1">The sequence shown here is derived from an EMBL/GenBank/DDBJ whole genome shotgun (WGS) entry which is preliminary data.</text>
</comment>
<protein>
    <submittedName>
        <fullName evidence="1">Uncharacterized protein</fullName>
    </submittedName>
</protein>
<gene>
    <name evidence="1" type="ORF">FOF46_22345</name>
</gene>
<sequence length="227" mass="26587">MNKHFYKGIKEDTSSRIIYVTDPNKFDITKVNKGILSFHANWSGHSIIHGNSILKLIDRSEVKDFYIYVFDIDLILQEKQLELIAAKCHGYFESVWVENGKIEFNYRDTNRAQELAKFIEFLNEKLKITSSSEDKLKKEKNSSSKAPIPNQKDHVELKEVETSNDNLVTSYEKEFFTIFEYYEQGLLTKKELFSQVVYLNQMFYIEQGNLQTKNYFIGGTAKDLTKE</sequence>
<reference evidence="1 2" key="1">
    <citation type="submission" date="2019-07" db="EMBL/GenBank/DDBJ databases">
        <title>The draft genome sequence of Aquimarina algiphila M91.</title>
        <authorList>
            <person name="Meng X."/>
        </authorList>
    </citation>
    <scope>NUCLEOTIDE SEQUENCE [LARGE SCALE GENOMIC DNA]</scope>
    <source>
        <strain evidence="1 2">M91</strain>
    </source>
</reference>
<name>A0A554VEU1_9FLAO</name>